<evidence type="ECO:0000256" key="1">
    <source>
        <dbReference type="ARBA" id="ARBA00010326"/>
    </source>
</evidence>
<feature type="compositionally biased region" description="Polar residues" evidence="2">
    <location>
        <begin position="104"/>
        <end position="131"/>
    </location>
</feature>
<dbReference type="eggNOG" id="KOG4095">
    <property type="taxonomic scope" value="Eukaryota"/>
</dbReference>
<keyword evidence="4" id="KW-1185">Reference proteome</keyword>
<dbReference type="Proteomes" id="UP000001593">
    <property type="component" value="Unassembled WGS sequence"/>
</dbReference>
<dbReference type="PANTHER" id="PTHR12767:SF9">
    <property type="entry name" value="BCL7-LIKE"/>
    <property type="match status" value="1"/>
</dbReference>
<name>A7RVB2_NEMVE</name>
<dbReference type="HOGENOM" id="CLU_856069_0_0_1"/>
<feature type="compositionally biased region" description="Low complexity" evidence="2">
    <location>
        <begin position="87"/>
        <end position="103"/>
    </location>
</feature>
<dbReference type="InParanoid" id="A7RVB2"/>
<dbReference type="OrthoDB" id="5989898at2759"/>
<accession>A7RVB2</accession>
<feature type="compositionally biased region" description="Low complexity" evidence="2">
    <location>
        <begin position="231"/>
        <end position="246"/>
    </location>
</feature>
<gene>
    <name evidence="3" type="ORF">NEMVEDRAFT_v1g240939</name>
</gene>
<dbReference type="EMBL" id="DS469543">
    <property type="protein sequence ID" value="EDO44614.1"/>
    <property type="molecule type" value="Genomic_DNA"/>
</dbReference>
<reference evidence="3 4" key="1">
    <citation type="journal article" date="2007" name="Science">
        <title>Sea anemone genome reveals ancestral eumetazoan gene repertoire and genomic organization.</title>
        <authorList>
            <person name="Putnam N.H."/>
            <person name="Srivastava M."/>
            <person name="Hellsten U."/>
            <person name="Dirks B."/>
            <person name="Chapman J."/>
            <person name="Salamov A."/>
            <person name="Terry A."/>
            <person name="Shapiro H."/>
            <person name="Lindquist E."/>
            <person name="Kapitonov V.V."/>
            <person name="Jurka J."/>
            <person name="Genikhovich G."/>
            <person name="Grigoriev I.V."/>
            <person name="Lucas S.M."/>
            <person name="Steele R.E."/>
            <person name="Finnerty J.R."/>
            <person name="Technau U."/>
            <person name="Martindale M.Q."/>
            <person name="Rokhsar D.S."/>
        </authorList>
    </citation>
    <scope>NUCLEOTIDE SEQUENCE [LARGE SCALE GENOMIC DNA]</scope>
    <source>
        <strain evidence="4">CH2 X CH6</strain>
    </source>
</reference>
<evidence type="ECO:0008006" key="5">
    <source>
        <dbReference type="Google" id="ProtNLM"/>
    </source>
</evidence>
<evidence type="ECO:0000313" key="3">
    <source>
        <dbReference type="EMBL" id="EDO44614.1"/>
    </source>
</evidence>
<dbReference type="STRING" id="45351.A7RVB2"/>
<dbReference type="PANTHER" id="PTHR12767">
    <property type="entry name" value="BCL7 RELATED"/>
    <property type="match status" value="1"/>
</dbReference>
<organism evidence="3 4">
    <name type="scientific">Nematostella vectensis</name>
    <name type="common">Starlet sea anemone</name>
    <dbReference type="NCBI Taxonomy" id="45351"/>
    <lineage>
        <taxon>Eukaryota</taxon>
        <taxon>Metazoa</taxon>
        <taxon>Cnidaria</taxon>
        <taxon>Anthozoa</taxon>
        <taxon>Hexacorallia</taxon>
        <taxon>Actiniaria</taxon>
        <taxon>Edwardsiidae</taxon>
        <taxon>Nematostella</taxon>
    </lineage>
</organism>
<dbReference type="AlphaFoldDB" id="A7RVB2"/>
<dbReference type="InterPro" id="IPR006804">
    <property type="entry name" value="BCL7"/>
</dbReference>
<dbReference type="Pfam" id="PF04714">
    <property type="entry name" value="BCL_N"/>
    <property type="match status" value="1"/>
</dbReference>
<proteinExistence type="inferred from homology"/>
<sequence>MMNRSGVLRLETRSRAKDDVKRVMLSVERVRKWEKKWVNVGGGNCSLKVFKWVPAVISDSDKKQEKTGAKQKRQTRNAIEYPEKDNQSVTSSTGGTNGSNASSPTMASQSPDLNKKNQQNGKSNVKEQFSGSKRDHSQIEGEDSQGGNEEGSEMGSFMQDENSCSAFDINEDSNLDSINGDSEAAKDMEFDSQDDSNLPGSDDGINRHFRIPQDQSNENSRDPVQDEGDESNTAISTISEESTTISYRLGLNMLQDEEDSRDSTASNQATTKKTSIAASSQCTEQSKHTFSKPSLESSRSENHSKIGSPPPLKKHKADFPEQPKS</sequence>
<feature type="region of interest" description="Disordered" evidence="2">
    <location>
        <begin position="60"/>
        <end position="325"/>
    </location>
</feature>
<evidence type="ECO:0000256" key="2">
    <source>
        <dbReference type="SAM" id="MobiDB-lite"/>
    </source>
</evidence>
<evidence type="ECO:0000313" key="4">
    <source>
        <dbReference type="Proteomes" id="UP000001593"/>
    </source>
</evidence>
<dbReference type="PhylomeDB" id="A7RVB2"/>
<feature type="compositionally biased region" description="Polar residues" evidence="2">
    <location>
        <begin position="263"/>
        <end position="284"/>
    </location>
</feature>
<dbReference type="OMA" id="MMNRSGV"/>
<protein>
    <recommendedName>
        <fullName evidence="5">B-cell CLL/lymphoma 7 protein family member A</fullName>
    </recommendedName>
</protein>
<comment type="similarity">
    <text evidence="1">Belongs to the BCL7 family.</text>
</comment>
<dbReference type="KEGG" id="nve:5516551"/>